<comment type="caution">
    <text evidence="1">The sequence shown here is derived from an EMBL/GenBank/DDBJ whole genome shotgun (WGS) entry which is preliminary data.</text>
</comment>
<gene>
    <name evidence="1" type="ORF">DAVIS_01282</name>
</gene>
<organism evidence="1 2">
    <name type="scientific">Mycobacterium marinum</name>
    <dbReference type="NCBI Taxonomy" id="1781"/>
    <lineage>
        <taxon>Bacteria</taxon>
        <taxon>Bacillati</taxon>
        <taxon>Actinomycetota</taxon>
        <taxon>Actinomycetes</taxon>
        <taxon>Mycobacteriales</taxon>
        <taxon>Mycobacteriaceae</taxon>
        <taxon>Mycobacterium</taxon>
        <taxon>Mycobacterium ulcerans group</taxon>
    </lineage>
</organism>
<reference evidence="1 2" key="1">
    <citation type="journal article" date="2018" name="Sci. Rep.">
        <title>Extensive genomic diversity among Mycobacterium marinum strains revealed by whole genome sequencing.</title>
        <authorList>
            <person name="Das S."/>
            <person name="Pettersson B.M."/>
            <person name="Behra P.R."/>
            <person name="Mallick A."/>
            <person name="Cheramie M."/>
            <person name="Ramesh M."/>
            <person name="Shirreff L."/>
            <person name="DuCote T."/>
            <person name="Dasgupta S."/>
            <person name="Ennis D.G."/>
            <person name="Kirsebom L.A."/>
        </authorList>
    </citation>
    <scope>NUCLEOTIDE SEQUENCE [LARGE SCALE GENOMIC DNA]</scope>
    <source>
        <strain evidence="1 2">Davis1</strain>
    </source>
</reference>
<dbReference type="AlphaFoldDB" id="A0A3E2MZG7"/>
<dbReference type="EMBL" id="PEDF01000036">
    <property type="protein sequence ID" value="RFZ45080.1"/>
    <property type="molecule type" value="Genomic_DNA"/>
</dbReference>
<name>A0A3E2MZG7_MYCMR</name>
<accession>A0A3E2MZG7</accession>
<evidence type="ECO:0000313" key="1">
    <source>
        <dbReference type="EMBL" id="RFZ45080.1"/>
    </source>
</evidence>
<evidence type="ECO:0000313" key="2">
    <source>
        <dbReference type="Proteomes" id="UP000257451"/>
    </source>
</evidence>
<dbReference type="InterPro" id="IPR036188">
    <property type="entry name" value="FAD/NAD-bd_sf"/>
</dbReference>
<sequence>MERSSDILTGASGCNIFRLHRGYHYPRSLATAVESRDSERSFRAEYNQAIIDGTHHMYAVAAKGSLVTGAEFMAHCAAANLPVEPTSHPAVKQSAVQLLVSAKESRIDPNRLALTARSKLLSAGVNVRTHTPADPKIQDRYDFVVLAANHGNNSLLAEFGIPVQRRQFEVCEVAVLEGVESGDIDIVVIDGPFVSLSPYGRNTGQFLLYDVEHSVRHRTVATVFEPPSDTSAPLATGAPVPMPDSAVTAMLDSASRFVRGLRHARHVGSLLSVRTVLPDVDGTDERPTLIKWHTDTTLSIFSGKIVTAVAAGQAVAESLRSRN</sequence>
<dbReference type="Proteomes" id="UP000257451">
    <property type="component" value="Unassembled WGS sequence"/>
</dbReference>
<proteinExistence type="predicted"/>
<dbReference type="SUPFAM" id="SSF51905">
    <property type="entry name" value="FAD/NAD(P)-binding domain"/>
    <property type="match status" value="1"/>
</dbReference>
<protein>
    <submittedName>
        <fullName evidence="1">FAD dependent oxidoreductase</fullName>
    </submittedName>
</protein>